<keyword evidence="4" id="KW-1185">Reference proteome</keyword>
<dbReference type="PANTHER" id="PTHR28080">
    <property type="entry name" value="PEROXISOMAL BIOGENESIS FACTOR 3"/>
    <property type="match status" value="1"/>
</dbReference>
<protein>
    <submittedName>
        <fullName evidence="3">Peroxisomal biogenesis factor 3</fullName>
    </submittedName>
</protein>
<dbReference type="Proteomes" id="UP000756132">
    <property type="component" value="Chromosome 6"/>
</dbReference>
<feature type="coiled-coil region" evidence="1">
    <location>
        <begin position="37"/>
        <end position="64"/>
    </location>
</feature>
<dbReference type="Pfam" id="PF04882">
    <property type="entry name" value="Peroxin-3"/>
    <property type="match status" value="1"/>
</dbReference>
<accession>A0A9Q8PA68</accession>
<feature type="region of interest" description="Disordered" evidence="2">
    <location>
        <begin position="97"/>
        <end position="128"/>
    </location>
</feature>
<dbReference type="RefSeq" id="XP_047763115.1">
    <property type="nucleotide sequence ID" value="XM_047906095.1"/>
</dbReference>
<dbReference type="AlphaFoldDB" id="A0A9Q8PA68"/>
<gene>
    <name evidence="3" type="ORF">CLAFUR5_06947</name>
</gene>
<dbReference type="KEGG" id="ffu:CLAFUR5_06947"/>
<dbReference type="EMBL" id="CP090168">
    <property type="protein sequence ID" value="UJO18749.1"/>
    <property type="molecule type" value="Genomic_DNA"/>
</dbReference>
<sequence length="603" mass="66411">MIAATRRWLRRNRNTLIVGASVIGAGVLAGQYVLGKTQEARQRMSDEKTAKENLRRRFEQNQEDCTYTVLALLPTIREEIVSALPVEQITEQLQQERQERLKRLGPSEAASSQYPSAPPSATDDDGRSLASLQSSSYVHASQVAHSTLNVADSPQQPKRSKAKLWQDMKINSITRALTLIYTLSLLTLLTRIQLNLLGRRTYLSSVVQLASPPPATHSSTISLENKDDDNYDNVYGNDFETNRKYLTFSWWLLHRGSKRIMERVSAAVKEVFGQVNIREDLSLERLADLIMQVRRKVEGATESERRSMQWLGYLLPPKRDESFVIRQSGMSESDESPSPDAQDFDPMDEDLINASLRRLLDETSDLVESPTFTYVLTRLLDAAFSHLVDYRIATEAFEVTGPGAPGTEARIVEITDKKCKLAHILPVFCRQAHVIAAGSGELDTMAGLAAQEPLGNEYLSAIDQVGDLGAFAAVIYSSNFEYEVPAGLDTTAAAVAAGRQSSPRNYNMSTSSSSPDSVAQEVGESPPQDAAENMLDESQVLVLSHAEEDTTAAPAPQPQESIAVAPQAETTDTAGNFETAWQKATSTADEDEKPPDDEVVKLT</sequence>
<feature type="region of interest" description="Disordered" evidence="2">
    <location>
        <begin position="500"/>
        <end position="530"/>
    </location>
</feature>
<proteinExistence type="predicted"/>
<dbReference type="GO" id="GO:0045046">
    <property type="term" value="P:protein import into peroxisome membrane"/>
    <property type="evidence" value="ECO:0007669"/>
    <property type="project" value="TreeGrafter"/>
</dbReference>
<evidence type="ECO:0000313" key="3">
    <source>
        <dbReference type="EMBL" id="UJO18749.1"/>
    </source>
</evidence>
<feature type="compositionally biased region" description="Acidic residues" evidence="2">
    <location>
        <begin position="332"/>
        <end position="347"/>
    </location>
</feature>
<organism evidence="3 4">
    <name type="scientific">Passalora fulva</name>
    <name type="common">Tomato leaf mold</name>
    <name type="synonym">Cladosporium fulvum</name>
    <dbReference type="NCBI Taxonomy" id="5499"/>
    <lineage>
        <taxon>Eukaryota</taxon>
        <taxon>Fungi</taxon>
        <taxon>Dikarya</taxon>
        <taxon>Ascomycota</taxon>
        <taxon>Pezizomycotina</taxon>
        <taxon>Dothideomycetes</taxon>
        <taxon>Dothideomycetidae</taxon>
        <taxon>Mycosphaerellales</taxon>
        <taxon>Mycosphaerellaceae</taxon>
        <taxon>Fulvia</taxon>
    </lineage>
</organism>
<evidence type="ECO:0000256" key="1">
    <source>
        <dbReference type="SAM" id="Coils"/>
    </source>
</evidence>
<evidence type="ECO:0000256" key="2">
    <source>
        <dbReference type="SAM" id="MobiDB-lite"/>
    </source>
</evidence>
<name>A0A9Q8PA68_PASFU</name>
<dbReference type="PANTHER" id="PTHR28080:SF1">
    <property type="entry name" value="PEROXISOMAL BIOGENESIS FACTOR 3"/>
    <property type="match status" value="1"/>
</dbReference>
<reference evidence="3" key="2">
    <citation type="journal article" date="2022" name="Microb. Genom.">
        <title>A chromosome-scale genome assembly of the tomato pathogen Cladosporium fulvum reveals a compartmentalized genome architecture and the presence of a dispensable chromosome.</title>
        <authorList>
            <person name="Zaccaron A.Z."/>
            <person name="Chen L.H."/>
            <person name="Samaras A."/>
            <person name="Stergiopoulos I."/>
        </authorList>
    </citation>
    <scope>NUCLEOTIDE SEQUENCE</scope>
    <source>
        <strain evidence="3">Race5_Kim</strain>
    </source>
</reference>
<feature type="compositionally biased region" description="Polar residues" evidence="2">
    <location>
        <begin position="500"/>
        <end position="517"/>
    </location>
</feature>
<feature type="region of interest" description="Disordered" evidence="2">
    <location>
        <begin position="328"/>
        <end position="347"/>
    </location>
</feature>
<reference evidence="3" key="1">
    <citation type="submission" date="2021-12" db="EMBL/GenBank/DDBJ databases">
        <authorList>
            <person name="Zaccaron A."/>
            <person name="Stergiopoulos I."/>
        </authorList>
    </citation>
    <scope>NUCLEOTIDE SEQUENCE</scope>
    <source>
        <strain evidence="3">Race5_Kim</strain>
    </source>
</reference>
<dbReference type="OMA" id="HRGWKDL"/>
<dbReference type="OrthoDB" id="45930at2759"/>
<feature type="region of interest" description="Disordered" evidence="2">
    <location>
        <begin position="543"/>
        <end position="603"/>
    </location>
</feature>
<evidence type="ECO:0000313" key="4">
    <source>
        <dbReference type="Proteomes" id="UP000756132"/>
    </source>
</evidence>
<feature type="compositionally biased region" description="Low complexity" evidence="2">
    <location>
        <begin position="104"/>
        <end position="121"/>
    </location>
</feature>
<dbReference type="GO" id="GO:0005778">
    <property type="term" value="C:peroxisomal membrane"/>
    <property type="evidence" value="ECO:0007669"/>
    <property type="project" value="InterPro"/>
</dbReference>
<dbReference type="InterPro" id="IPR006966">
    <property type="entry name" value="Peroxin-3"/>
</dbReference>
<dbReference type="GO" id="GO:0030674">
    <property type="term" value="F:protein-macromolecule adaptor activity"/>
    <property type="evidence" value="ECO:0007669"/>
    <property type="project" value="TreeGrafter"/>
</dbReference>
<dbReference type="GeneID" id="71986825"/>
<keyword evidence="1" id="KW-0175">Coiled coil</keyword>